<dbReference type="EMBL" id="AE009952">
    <property type="protein sequence ID" value="AAM86079.1"/>
    <property type="molecule type" value="Genomic_DNA"/>
</dbReference>
<accession>Q8D0A0</accession>
<dbReference type="EnsemblBacteria" id="AAS61841">
    <property type="protein sequence ID" value="AAS61841"/>
    <property type="gene ID" value="YP_1608"/>
</dbReference>
<evidence type="ECO:0000256" key="6">
    <source>
        <dbReference type="ARBA" id="ARBA00023008"/>
    </source>
</evidence>
<dbReference type="InterPro" id="IPR047685">
    <property type="entry name" value="CopC-like"/>
</dbReference>
<dbReference type="PANTHER" id="PTHR34820:SF4">
    <property type="entry name" value="INNER MEMBRANE PROTEIN YEBZ"/>
    <property type="match status" value="1"/>
</dbReference>
<dbReference type="KEGG" id="ypk:y2523"/>
<evidence type="ECO:0000256" key="3">
    <source>
        <dbReference type="ARBA" id="ARBA00022723"/>
    </source>
</evidence>
<evidence type="ECO:0000313" key="12">
    <source>
        <dbReference type="Proteomes" id="UP000002490"/>
    </source>
</evidence>
<dbReference type="AlphaFoldDB" id="Q8D0A0"/>
<dbReference type="InterPro" id="IPR014756">
    <property type="entry name" value="Ig_E-set"/>
</dbReference>
<reference evidence="9 12" key="1">
    <citation type="journal article" date="2002" name="J. Bacteriol.">
        <title>Genome sequence of Yersinia pestis KIM.</title>
        <authorList>
            <person name="Deng W."/>
            <person name="Burland V."/>
            <person name="Plunkett G.III."/>
            <person name="Boutin A."/>
            <person name="Mayhew G.F."/>
            <person name="Liss P."/>
            <person name="Perna N.T."/>
            <person name="Rose D.J."/>
            <person name="Mau B."/>
            <person name="Zhou S."/>
            <person name="Schwartz D.C."/>
            <person name="Fetherston J.D."/>
            <person name="Lindler L.E."/>
            <person name="Brubaker R.R."/>
            <person name="Plana G.V."/>
            <person name="Straley S.C."/>
            <person name="McDonough K.A."/>
            <person name="Nilles M.L."/>
            <person name="Matson J.S."/>
            <person name="Blattner F.R."/>
            <person name="Perry R.D."/>
        </authorList>
    </citation>
    <scope>NUCLEOTIDE SEQUENCE [LARGE SCALE GENOMIC DNA]</scope>
    <source>
        <strain evidence="9">KIM</strain>
        <strain evidence="12">KIM10+ / Biovar Mediaevalis</strain>
    </source>
</reference>
<name>Q8D0A0_YERPE</name>
<dbReference type="HOGENOM" id="CLU_127167_0_0_6"/>
<dbReference type="NCBIfam" id="NF007636">
    <property type="entry name" value="PRK10301.1"/>
    <property type="match status" value="1"/>
</dbReference>
<evidence type="ECO:0000313" key="11">
    <source>
        <dbReference type="Proteomes" id="UP000001019"/>
    </source>
</evidence>
<dbReference type="PANTHER" id="PTHR34820">
    <property type="entry name" value="INNER MEMBRANE PROTEIN YEBZ"/>
    <property type="match status" value="1"/>
</dbReference>
<dbReference type="GO" id="GO:0046688">
    <property type="term" value="P:response to copper ion"/>
    <property type="evidence" value="ECO:0007669"/>
    <property type="project" value="UniProtKB-UniRule"/>
</dbReference>
<dbReference type="Proteomes" id="UP000002490">
    <property type="component" value="Chromosome"/>
</dbReference>
<protein>
    <recommendedName>
        <fullName evidence="7">Copper resistance protein C</fullName>
    </recommendedName>
</protein>
<keyword evidence="4 7" id="KW-0732">Signal</keyword>
<evidence type="ECO:0000256" key="1">
    <source>
        <dbReference type="ARBA" id="ARBA00004418"/>
    </source>
</evidence>
<dbReference type="KEGG" id="ypm:YP_1608"/>
<dbReference type="GO" id="GO:0042597">
    <property type="term" value="C:periplasmic space"/>
    <property type="evidence" value="ECO:0007669"/>
    <property type="project" value="UniProtKB-SubCell"/>
</dbReference>
<dbReference type="SUPFAM" id="SSF81296">
    <property type="entry name" value="E set domains"/>
    <property type="match status" value="1"/>
</dbReference>
<comment type="function">
    <text evidence="7">Involved in copper resistance.</text>
</comment>
<proteinExistence type="inferred from homology"/>
<evidence type="ECO:0000256" key="4">
    <source>
        <dbReference type="ARBA" id="ARBA00022729"/>
    </source>
</evidence>
<reference evidence="10" key="2">
    <citation type="submission" date="2003-04" db="EMBL/GenBank/DDBJ databases">
        <authorList>
            <person name="Song Y."/>
            <person name="Tong Z."/>
            <person name="Wang L."/>
            <person name="Han Y."/>
            <person name="Zhang J."/>
            <person name="Pei D."/>
            <person name="Wang J."/>
            <person name="Zhou D."/>
            <person name="Han Y."/>
            <person name="Pang X."/>
            <person name="Zhai J."/>
            <person name="Chen F."/>
            <person name="Qin H."/>
            <person name="Wang J."/>
            <person name="Li S."/>
            <person name="Guo Z."/>
            <person name="Ye C."/>
            <person name="Du Z."/>
            <person name="Lin W."/>
            <person name="Wang J."/>
            <person name="Yu J."/>
            <person name="Yang H."/>
            <person name="Wang J."/>
            <person name="Huang P."/>
            <person name="Yang R."/>
        </authorList>
    </citation>
    <scope>NUCLEOTIDE SEQUENCE</scope>
    <source>
        <strain evidence="10">91001</strain>
    </source>
</reference>
<dbReference type="Pfam" id="PF04234">
    <property type="entry name" value="CopC"/>
    <property type="match status" value="1"/>
</dbReference>
<sequence length="181" mass="19835">MVIFQPQLGFWRFILCTPSQVVHLTGSDRGSCCQYRIWLVVDDSSPHRLRDTYMFIRKVRSSCRMLSALIVLFVGLSSQQALAHAHLKAETPAADTTINAAPEALTLGFSEGIELNFSGVKVTGPDNNVVKTGDLKLDPANNTQLILPIGHALAAGKYHVSWHVVSVDGHKTKGTYSFTVK</sequence>
<keyword evidence="5 7" id="KW-0574">Periplasm</keyword>
<feature type="domain" description="CopC" evidence="8">
    <location>
        <begin position="84"/>
        <end position="180"/>
    </location>
</feature>
<dbReference type="NCBIfam" id="NF033814">
    <property type="entry name" value="copper_CopC"/>
    <property type="match status" value="1"/>
</dbReference>
<dbReference type="InterPro" id="IPR007348">
    <property type="entry name" value="CopC_dom"/>
</dbReference>
<evidence type="ECO:0000256" key="7">
    <source>
        <dbReference type="RuleBase" id="RU369037"/>
    </source>
</evidence>
<comment type="subcellular location">
    <subcellularLocation>
        <location evidence="1 7">Periplasm</location>
    </subcellularLocation>
</comment>
<evidence type="ECO:0000259" key="8">
    <source>
        <dbReference type="Pfam" id="PF04234"/>
    </source>
</evidence>
<keyword evidence="3 7" id="KW-0479">Metal-binding</keyword>
<accession>Q74UT9</accession>
<organism evidence="9 12">
    <name type="scientific">Yersinia pestis</name>
    <dbReference type="NCBI Taxonomy" id="632"/>
    <lineage>
        <taxon>Bacteria</taxon>
        <taxon>Pseudomonadati</taxon>
        <taxon>Pseudomonadota</taxon>
        <taxon>Gammaproteobacteria</taxon>
        <taxon>Enterobacterales</taxon>
        <taxon>Yersiniaceae</taxon>
        <taxon>Yersinia</taxon>
    </lineage>
</organism>
<dbReference type="InterPro" id="IPR014755">
    <property type="entry name" value="Cu-Rt/internalin_Ig-like"/>
</dbReference>
<dbReference type="Gene3D" id="2.60.40.1220">
    <property type="match status" value="1"/>
</dbReference>
<dbReference type="GO" id="GO:0005507">
    <property type="term" value="F:copper ion binding"/>
    <property type="evidence" value="ECO:0007669"/>
    <property type="project" value="UniProtKB-UniRule"/>
</dbReference>
<evidence type="ECO:0000313" key="9">
    <source>
        <dbReference type="EMBL" id="AAM86079.1"/>
    </source>
</evidence>
<gene>
    <name evidence="10" type="primary">copC</name>
    <name evidence="9" type="ordered locus">y2523</name>
    <name evidence="10" type="ordered locus">YP_1608</name>
</gene>
<comment type="similarity">
    <text evidence="2 7">Belongs to the CopC family.</text>
</comment>
<dbReference type="Proteomes" id="UP000001019">
    <property type="component" value="Chromosome"/>
</dbReference>
<dbReference type="InterPro" id="IPR032694">
    <property type="entry name" value="CopC/D"/>
</dbReference>
<evidence type="ECO:0000256" key="5">
    <source>
        <dbReference type="ARBA" id="ARBA00022764"/>
    </source>
</evidence>
<reference evidence="10" key="4">
    <citation type="submission" date="2016-05" db="EMBL/GenBank/DDBJ databases">
        <title>Reannotation of Yersinia pestis strain 91001 based on omics data.</title>
        <authorList>
            <person name="Yiqing M."/>
        </authorList>
    </citation>
    <scope>NUCLEOTIDE SEQUENCE</scope>
    <source>
        <strain evidence="10">91001</strain>
    </source>
</reference>
<keyword evidence="6 7" id="KW-0186">Copper</keyword>
<dbReference type="GO" id="GO:0006825">
    <property type="term" value="P:copper ion transport"/>
    <property type="evidence" value="ECO:0007669"/>
    <property type="project" value="InterPro"/>
</dbReference>
<evidence type="ECO:0000256" key="2">
    <source>
        <dbReference type="ARBA" id="ARBA00010509"/>
    </source>
</evidence>
<dbReference type="EMBL" id="AE017042">
    <property type="protein sequence ID" value="AAS61841.1"/>
    <property type="molecule type" value="Genomic_DNA"/>
</dbReference>
<dbReference type="DNASU" id="1147470"/>
<reference evidence="11" key="3">
    <citation type="journal article" date="2004" name="DNA Res.">
        <title>Complete genome sequence of Yersinia pestis strain 91001, an isolate avirulent to humans.</title>
        <authorList>
            <person name="Song Y."/>
            <person name="Tong Z."/>
            <person name="Wang J."/>
            <person name="Wang L."/>
            <person name="Guo Z."/>
            <person name="Han Y."/>
            <person name="Zhang J."/>
            <person name="Pei D."/>
            <person name="Zhou D."/>
            <person name="Qin H."/>
            <person name="Pang X."/>
            <person name="Han Y."/>
            <person name="Zhai J."/>
            <person name="Li M."/>
            <person name="Cui B."/>
            <person name="Qi Z."/>
            <person name="Jin L."/>
            <person name="Dai R."/>
            <person name="Chen F."/>
            <person name="Li S."/>
            <person name="Ye C."/>
            <person name="Du Z."/>
            <person name="Lin W."/>
            <person name="Wang J."/>
            <person name="Yu J."/>
            <person name="Yang H."/>
            <person name="Wang J."/>
            <person name="Huang P."/>
            <person name="Yang R."/>
        </authorList>
    </citation>
    <scope>NUCLEOTIDE SEQUENCE [LARGE SCALE GENOMIC DNA]</scope>
    <source>
        <strain evidence="11">91001 / Biovar Mediaevalis</strain>
    </source>
</reference>
<evidence type="ECO:0000313" key="10">
    <source>
        <dbReference type="EMBL" id="AAS61841.1"/>
    </source>
</evidence>